<evidence type="ECO:0000256" key="1">
    <source>
        <dbReference type="ARBA" id="ARBA00004613"/>
    </source>
</evidence>
<evidence type="ECO:0000256" key="2">
    <source>
        <dbReference type="ARBA" id="ARBA00010701"/>
    </source>
</evidence>
<gene>
    <name evidence="6" type="ORF">MNOR_LOCUS22053</name>
</gene>
<protein>
    <recommendedName>
        <fullName evidence="5">Lipase domain-containing protein</fullName>
    </recommendedName>
</protein>
<dbReference type="PANTHER" id="PTHR11610:SF185">
    <property type="entry name" value="LD47264P"/>
    <property type="match status" value="1"/>
</dbReference>
<dbReference type="GO" id="GO:0005615">
    <property type="term" value="C:extracellular space"/>
    <property type="evidence" value="ECO:0007669"/>
    <property type="project" value="TreeGrafter"/>
</dbReference>
<dbReference type="InterPro" id="IPR013818">
    <property type="entry name" value="Lipase"/>
</dbReference>
<keyword evidence="7" id="KW-1185">Reference proteome</keyword>
<feature type="non-terminal residue" evidence="6">
    <location>
        <position position="1"/>
    </location>
</feature>
<name>A0AAV2RBM0_MEGNR</name>
<dbReference type="Gene3D" id="3.40.50.1820">
    <property type="entry name" value="alpha/beta hydrolase"/>
    <property type="match status" value="1"/>
</dbReference>
<dbReference type="AlphaFoldDB" id="A0AAV2RBM0"/>
<accession>A0AAV2RBM0</accession>
<dbReference type="PANTHER" id="PTHR11610">
    <property type="entry name" value="LIPASE"/>
    <property type="match status" value="1"/>
</dbReference>
<dbReference type="Pfam" id="PF00151">
    <property type="entry name" value="Lipase"/>
    <property type="match status" value="1"/>
</dbReference>
<dbReference type="SUPFAM" id="SSF53474">
    <property type="entry name" value="alpha/beta-Hydrolases"/>
    <property type="match status" value="1"/>
</dbReference>
<evidence type="ECO:0000259" key="5">
    <source>
        <dbReference type="Pfam" id="PF00151"/>
    </source>
</evidence>
<dbReference type="GO" id="GO:0016298">
    <property type="term" value="F:lipase activity"/>
    <property type="evidence" value="ECO:0007669"/>
    <property type="project" value="InterPro"/>
</dbReference>
<comment type="subcellular location">
    <subcellularLocation>
        <location evidence="1">Secreted</location>
    </subcellularLocation>
</comment>
<feature type="non-terminal residue" evidence="6">
    <location>
        <position position="209"/>
    </location>
</feature>
<evidence type="ECO:0000313" key="6">
    <source>
        <dbReference type="EMBL" id="CAL4120475.1"/>
    </source>
</evidence>
<feature type="domain" description="Lipase" evidence="5">
    <location>
        <begin position="8"/>
        <end position="205"/>
    </location>
</feature>
<evidence type="ECO:0000256" key="4">
    <source>
        <dbReference type="RuleBase" id="RU004262"/>
    </source>
</evidence>
<dbReference type="EMBL" id="CAXKWB010018235">
    <property type="protein sequence ID" value="CAL4120475.1"/>
    <property type="molecule type" value="Genomic_DNA"/>
</dbReference>
<evidence type="ECO:0000313" key="7">
    <source>
        <dbReference type="Proteomes" id="UP001497623"/>
    </source>
</evidence>
<dbReference type="Proteomes" id="UP001497623">
    <property type="component" value="Unassembled WGS sequence"/>
</dbReference>
<reference evidence="6 7" key="1">
    <citation type="submission" date="2024-05" db="EMBL/GenBank/DDBJ databases">
        <authorList>
            <person name="Wallberg A."/>
        </authorList>
    </citation>
    <scope>NUCLEOTIDE SEQUENCE [LARGE SCALE GENOMIC DNA]</scope>
</reference>
<dbReference type="PRINTS" id="PR00821">
    <property type="entry name" value="TAGLIPASE"/>
</dbReference>
<dbReference type="InterPro" id="IPR029058">
    <property type="entry name" value="AB_hydrolase_fold"/>
</dbReference>
<dbReference type="InterPro" id="IPR000734">
    <property type="entry name" value="TAG_lipase"/>
</dbReference>
<sequence length="209" mass="22785">VSEYLVYDRVNVVVVDWLSGSAPPYTQACANIRLIGAIVGRFIIDLEKYFGIPPAHVHVIGHSLGAQLAGYMGEYLKSRGRILGRITGMDPAEPSFEGTDPLVRLDPTDAALVDVIHSDAGPIITGGLGMYQPVGHFDFYPNGGISMPGCGTGFVDSVAMEDGNIPYGFRRHIGCNHARAYEYFTESINSMCPFMAIQCSSWEEYWLGN</sequence>
<proteinExistence type="inferred from homology"/>
<organism evidence="6 7">
    <name type="scientific">Meganyctiphanes norvegica</name>
    <name type="common">Northern krill</name>
    <name type="synonym">Thysanopoda norvegica</name>
    <dbReference type="NCBI Taxonomy" id="48144"/>
    <lineage>
        <taxon>Eukaryota</taxon>
        <taxon>Metazoa</taxon>
        <taxon>Ecdysozoa</taxon>
        <taxon>Arthropoda</taxon>
        <taxon>Crustacea</taxon>
        <taxon>Multicrustacea</taxon>
        <taxon>Malacostraca</taxon>
        <taxon>Eumalacostraca</taxon>
        <taxon>Eucarida</taxon>
        <taxon>Euphausiacea</taxon>
        <taxon>Euphausiidae</taxon>
        <taxon>Meganyctiphanes</taxon>
    </lineage>
</organism>
<dbReference type="GO" id="GO:0016042">
    <property type="term" value="P:lipid catabolic process"/>
    <property type="evidence" value="ECO:0007669"/>
    <property type="project" value="TreeGrafter"/>
</dbReference>
<comment type="similarity">
    <text evidence="2 4">Belongs to the AB hydrolase superfamily. Lipase family.</text>
</comment>
<comment type="caution">
    <text evidence="6">The sequence shown here is derived from an EMBL/GenBank/DDBJ whole genome shotgun (WGS) entry which is preliminary data.</text>
</comment>
<evidence type="ECO:0000256" key="3">
    <source>
        <dbReference type="ARBA" id="ARBA00022525"/>
    </source>
</evidence>
<keyword evidence="3" id="KW-0964">Secreted</keyword>